<reference evidence="1 2" key="1">
    <citation type="submission" date="2020-08" db="EMBL/GenBank/DDBJ databases">
        <title>Genomic Encyclopedia of Type Strains, Phase III (KMG-III): the genomes of soil and plant-associated and newly described type strains.</title>
        <authorList>
            <person name="Whitman W."/>
        </authorList>
    </citation>
    <scope>NUCLEOTIDE SEQUENCE [LARGE SCALE GENOMIC DNA]</scope>
    <source>
        <strain evidence="1 2">CECT 8305</strain>
    </source>
</reference>
<evidence type="ECO:0000313" key="1">
    <source>
        <dbReference type="EMBL" id="MBB5936289.1"/>
    </source>
</evidence>
<dbReference type="RefSeq" id="WP_184572884.1">
    <property type="nucleotide sequence ID" value="NZ_JACHJL010000007.1"/>
</dbReference>
<proteinExistence type="predicted"/>
<protein>
    <submittedName>
        <fullName evidence="1">Uncharacterized protein</fullName>
    </submittedName>
</protein>
<organism evidence="1 2">
    <name type="scientific">Streptomyces zagrosensis</name>
    <dbReference type="NCBI Taxonomy" id="1042984"/>
    <lineage>
        <taxon>Bacteria</taxon>
        <taxon>Bacillati</taxon>
        <taxon>Actinomycetota</taxon>
        <taxon>Actinomycetes</taxon>
        <taxon>Kitasatosporales</taxon>
        <taxon>Streptomycetaceae</taxon>
        <taxon>Streptomyces</taxon>
    </lineage>
</organism>
<sequence length="122" mass="13925">MIPLPRHWQTHRHGYAAFCLGDGDECEAEADDRLTIAEVDVWMATHRAHSGHARFHVSTFGTADLCENEPPLRLPTATPALQLLATTALTHINHLWTHHYTRTLTRLNQRTPRRTDTKRSGR</sequence>
<comment type="caution">
    <text evidence="1">The sequence shown here is derived from an EMBL/GenBank/DDBJ whole genome shotgun (WGS) entry which is preliminary data.</text>
</comment>
<gene>
    <name evidence="1" type="ORF">FHS42_003364</name>
</gene>
<name>A0A7W9Q9Y5_9ACTN</name>
<dbReference type="AlphaFoldDB" id="A0A7W9Q9Y5"/>
<dbReference type="Proteomes" id="UP000588098">
    <property type="component" value="Unassembled WGS sequence"/>
</dbReference>
<evidence type="ECO:0000313" key="2">
    <source>
        <dbReference type="Proteomes" id="UP000588098"/>
    </source>
</evidence>
<accession>A0A7W9Q9Y5</accession>
<dbReference type="EMBL" id="JACHJL010000007">
    <property type="protein sequence ID" value="MBB5936289.1"/>
    <property type="molecule type" value="Genomic_DNA"/>
</dbReference>
<keyword evidence="2" id="KW-1185">Reference proteome</keyword>